<dbReference type="OrthoDB" id="338970at2759"/>
<evidence type="ECO:0000313" key="15">
    <source>
        <dbReference type="Proteomes" id="UP000007796"/>
    </source>
</evidence>
<accession>F0XIN4</accession>
<dbReference type="GO" id="GO:0044611">
    <property type="term" value="C:nuclear pore inner ring"/>
    <property type="evidence" value="ECO:0007669"/>
    <property type="project" value="TreeGrafter"/>
</dbReference>
<keyword evidence="6" id="KW-0509">mRNA transport</keyword>
<name>F0XIN4_GROCL</name>
<dbReference type="FunFam" id="1.25.40.450:FF:000002">
    <property type="entry name" value="Putative non-repetitive nucleoporin"/>
    <property type="match status" value="1"/>
</dbReference>
<dbReference type="GO" id="GO:0051292">
    <property type="term" value="P:nuclear pore complex assembly"/>
    <property type="evidence" value="ECO:0007669"/>
    <property type="project" value="UniProtKB-ARBA"/>
</dbReference>
<dbReference type="GO" id="GO:0036228">
    <property type="term" value="P:protein localization to nuclear inner membrane"/>
    <property type="evidence" value="ECO:0007669"/>
    <property type="project" value="TreeGrafter"/>
</dbReference>
<dbReference type="GeneID" id="25979267"/>
<dbReference type="Proteomes" id="UP000007796">
    <property type="component" value="Unassembled WGS sequence"/>
</dbReference>
<sequence length="1320" mass="146352">MAATPGRPIPGAFFATPAKASKLDAGRSFFDAIPTSDINGSIAHNQPPDQDPIDPVTALPALPSLSPILKAAGSVNKVLQLDESYPDLDSYCRQYDIHGAESPRAPFHKVQTFPIPEQIFERYNVSQLVTIMGLFPELNHAYACIDSSLFLWDFTLPNPELIGFEDQPHAITAVGLVRPKPGVFVNDISHILVVATEVDIILLGVEATNTPAGSKAVSLYQTKMSIHRGGANVAFIVGTSSGRIFLGGRNDTDVHEIYYQQEEKWFSNRVGRCNHSHPGWSSVVPVLPVNLDFWSQRNSESLVQMVVDDSRNLLYTLSNKSTIRTYHIEGPDKLTKVIEKEKNHCLRDITHMINSSPLLTDRVSIIGISPISAQEASKLHLMALTSTGCRLFLSATSSASYIMNSSNTAPQSMQVQFVKFPPRDQSAAVGAMSRLGGSTDAVVDLQSRALDPTIKGCRFAPGFFFDFVGGQEVRLFVSAPETGKIQMTTPASALKYYEHGNWISLGRAQDALDVGLVTKPFAAAKQPLGFGNELAVQFDSPPSEFAIMTNDGIHIIRRRRLVDIFATVIRAFGSDDMFDKEIRKFIQLYGRVETISTTLAVACGQGSDLRAGTSRAVDQATEDRAKAAFVNYGGQPTVSETDSSTITMDSVRLSSRHDALVLYLTRLIRTLWGARVITRDFSPTGVVVKSTVPTGELTIVQENLERLRTFLKVNAGSIQGLSGPADLRRTTRHEEIALQAEHQALHALQKLMESISEGISFVLMLFDERVSDIYVRMDDSTRQELRSLTYESLFSKPEGKQLAKLLVKVIVNRNIESGSNVETVADALRRRCGSFCSPDDVVVFKAQEQLQRALEQANSPSVARNLLNESLHLFERVAGSLSFPNLHAAVKQYVQLKYYAGAIQLCLVVARESDRGNTASAWISDGKSESDPRKCKWESRKGCYDLIHTVLGQLDIDSTAEPELIDGRLTLAATKRMEAYSVVNDSDDEVFHFDLYEWYIEQGLTDRLLAIDSPHIVTFLERLASVDASHADLLCRFYTHRSRFFDAANVQYNLAASNFDVSIKDRITLLSRAKANASVSTAGVSGQSQQQLNHEVTELLDIAHVQDDLLERLLSDSRIPAARKTEIEKDLDGPVLGLSELFNGYADQAGYYDLCLLIFNAADYHNPRVIADTWKQLINSTHEDVEERLAAYEEFCRGHRLRVSHAMIVRVLERILDTQEVPFTGRRRKAVVEWINTVVGIWCHELEVSGLGSAKGDASIARWVVDLMGRAERTVLDILTSVRDVRLKQELEDVLNETRMLRGQVDSNVRPGPQATMRFK</sequence>
<evidence type="ECO:0000256" key="3">
    <source>
        <dbReference type="ARBA" id="ARBA00004620"/>
    </source>
</evidence>
<dbReference type="HOGENOM" id="CLU_000429_0_1_1"/>
<evidence type="ECO:0000313" key="14">
    <source>
        <dbReference type="EMBL" id="EFX02534.1"/>
    </source>
</evidence>
<dbReference type="Gene3D" id="1.25.40.450">
    <property type="entry name" value="Nucleoporin, helical domain, N-terminal subdomain"/>
    <property type="match status" value="1"/>
</dbReference>
<dbReference type="InterPro" id="IPR004870">
    <property type="entry name" value="Nucleoporin_Nup155"/>
</dbReference>
<evidence type="ECO:0000259" key="13">
    <source>
        <dbReference type="Pfam" id="PF08801"/>
    </source>
</evidence>
<dbReference type="InterPro" id="IPR042537">
    <property type="entry name" value="Nucleoporin_Nup155_C_2"/>
</dbReference>
<evidence type="ECO:0000256" key="11">
    <source>
        <dbReference type="ARBA" id="ARBA00023242"/>
    </source>
</evidence>
<dbReference type="GO" id="GO:0006405">
    <property type="term" value="P:RNA export from nucleus"/>
    <property type="evidence" value="ECO:0007669"/>
    <property type="project" value="TreeGrafter"/>
</dbReference>
<dbReference type="GO" id="GO:0017056">
    <property type="term" value="F:structural constituent of nuclear pore"/>
    <property type="evidence" value="ECO:0007669"/>
    <property type="project" value="InterPro"/>
</dbReference>
<dbReference type="PANTHER" id="PTHR10350:SF6">
    <property type="entry name" value="NUCLEAR PORE COMPLEX PROTEIN NUP155"/>
    <property type="match status" value="1"/>
</dbReference>
<keyword evidence="5" id="KW-0813">Transport</keyword>
<dbReference type="Gene3D" id="1.20.58.1780">
    <property type="match status" value="1"/>
</dbReference>
<evidence type="ECO:0000256" key="2">
    <source>
        <dbReference type="ARBA" id="ARBA00004567"/>
    </source>
</evidence>
<gene>
    <name evidence="14" type="ORF">CMQ_5895</name>
</gene>
<keyword evidence="10" id="KW-0472">Membrane</keyword>
<feature type="domain" description="Nucleoporin Nup133/Nup155-like C-terminal" evidence="12">
    <location>
        <begin position="654"/>
        <end position="1187"/>
    </location>
</feature>
<dbReference type="InterPro" id="IPR042533">
    <property type="entry name" value="Nucleoporin_Nup155_C_1"/>
</dbReference>
<dbReference type="Pfam" id="PF08801">
    <property type="entry name" value="Nucleoporin_N"/>
    <property type="match status" value="1"/>
</dbReference>
<dbReference type="Gene3D" id="1.20.120.1050">
    <property type="match status" value="1"/>
</dbReference>
<dbReference type="Gene3D" id="1.25.40.440">
    <property type="entry name" value="Nucleoporin, helical domain, central subdomain"/>
    <property type="match status" value="1"/>
</dbReference>
<organism evidence="15">
    <name type="scientific">Grosmannia clavigera (strain kw1407 / UAMH 11150)</name>
    <name type="common">Blue stain fungus</name>
    <name type="synonym">Graphiocladiella clavigera</name>
    <dbReference type="NCBI Taxonomy" id="655863"/>
    <lineage>
        <taxon>Eukaryota</taxon>
        <taxon>Fungi</taxon>
        <taxon>Dikarya</taxon>
        <taxon>Ascomycota</taxon>
        <taxon>Pezizomycotina</taxon>
        <taxon>Sordariomycetes</taxon>
        <taxon>Sordariomycetidae</taxon>
        <taxon>Ophiostomatales</taxon>
        <taxon>Ophiostomataceae</taxon>
        <taxon>Leptographium</taxon>
    </lineage>
</organism>
<comment type="similarity">
    <text evidence="4">Belongs to the non-repetitive/WGA-negative nucleoporin family.</text>
</comment>
<dbReference type="GO" id="GO:0051028">
    <property type="term" value="P:mRNA transport"/>
    <property type="evidence" value="ECO:0007669"/>
    <property type="project" value="UniProtKB-KW"/>
</dbReference>
<proteinExistence type="inferred from homology"/>
<evidence type="ECO:0000256" key="9">
    <source>
        <dbReference type="ARBA" id="ARBA00023132"/>
    </source>
</evidence>
<keyword evidence="15" id="KW-1185">Reference proteome</keyword>
<keyword evidence="8" id="KW-0811">Translocation</keyword>
<dbReference type="GO" id="GO:0006606">
    <property type="term" value="P:protein import into nucleus"/>
    <property type="evidence" value="ECO:0007669"/>
    <property type="project" value="TreeGrafter"/>
</dbReference>
<evidence type="ECO:0000256" key="7">
    <source>
        <dbReference type="ARBA" id="ARBA00022927"/>
    </source>
</evidence>
<keyword evidence="11" id="KW-0539">Nucleus</keyword>
<feature type="domain" description="Nucleoporin Nup133/Nup155-like N-terminal" evidence="13">
    <location>
        <begin position="105"/>
        <end position="555"/>
    </location>
</feature>
<evidence type="ECO:0000256" key="1">
    <source>
        <dbReference type="ARBA" id="ARBA00004335"/>
    </source>
</evidence>
<dbReference type="RefSeq" id="XP_014172016.1">
    <property type="nucleotide sequence ID" value="XM_014316541.1"/>
</dbReference>
<dbReference type="STRING" id="655863.F0XIN4"/>
<comment type="subcellular location">
    <subcellularLocation>
        <location evidence="1">Nucleus membrane</location>
        <topology evidence="1">Peripheral membrane protein</topology>
        <orientation evidence="1">Cytoplasmic side</orientation>
    </subcellularLocation>
    <subcellularLocation>
        <location evidence="3">Nucleus membrane</location>
        <topology evidence="3">Peripheral membrane protein</topology>
        <orientation evidence="3">Nucleoplasmic side</orientation>
    </subcellularLocation>
    <subcellularLocation>
        <location evidence="2">Nucleus</location>
        <location evidence="2">Nuclear pore complex</location>
    </subcellularLocation>
</comment>
<dbReference type="EMBL" id="GL629771">
    <property type="protein sequence ID" value="EFX02534.1"/>
    <property type="molecule type" value="Genomic_DNA"/>
</dbReference>
<dbReference type="InterPro" id="IPR014908">
    <property type="entry name" value="Nucleoporin_Nup133/Nup155_N"/>
</dbReference>
<dbReference type="PANTHER" id="PTHR10350">
    <property type="entry name" value="NUCLEAR PORE COMPLEX PROTEIN NUP155"/>
    <property type="match status" value="1"/>
</dbReference>
<evidence type="ECO:0000259" key="12">
    <source>
        <dbReference type="Pfam" id="PF03177"/>
    </source>
</evidence>
<dbReference type="Pfam" id="PF03177">
    <property type="entry name" value="Nucleoporin_C"/>
    <property type="match status" value="1"/>
</dbReference>
<dbReference type="FunCoup" id="F0XIN4">
    <property type="interactions" value="1078"/>
</dbReference>
<dbReference type="InterPro" id="IPR007187">
    <property type="entry name" value="Nucleoporin_Nup133/Nup155_C"/>
</dbReference>
<keyword evidence="7" id="KW-0653">Protein transport</keyword>
<dbReference type="FunFam" id="1.25.40.440:FF:000001">
    <property type="entry name" value="Nuclear pore complex subunit"/>
    <property type="match status" value="1"/>
</dbReference>
<dbReference type="InParanoid" id="F0XIN4"/>
<reference evidence="14 15" key="1">
    <citation type="journal article" date="2011" name="Proc. Natl. Acad. Sci. U.S.A.">
        <title>Genome and transcriptome analyses of the mountain pine beetle-fungal symbiont Grosmannia clavigera, a lodgepole pine pathogen.</title>
        <authorList>
            <person name="DiGuistini S."/>
            <person name="Wang Y."/>
            <person name="Liao N.Y."/>
            <person name="Taylor G."/>
            <person name="Tanguay P."/>
            <person name="Feau N."/>
            <person name="Henrissat B."/>
            <person name="Chan S.K."/>
            <person name="Hesse-Orce U."/>
            <person name="Alamouti S.M."/>
            <person name="Tsui C.K.M."/>
            <person name="Docking R.T."/>
            <person name="Levasseur A."/>
            <person name="Haridas S."/>
            <person name="Robertson G."/>
            <person name="Birol I."/>
            <person name="Holt R.A."/>
            <person name="Marra M.A."/>
            <person name="Hamelin R.C."/>
            <person name="Hirst M."/>
            <person name="Jones S.J.M."/>
            <person name="Bohlmann J."/>
            <person name="Breuil C."/>
        </authorList>
    </citation>
    <scope>NUCLEOTIDE SEQUENCE [LARGE SCALE GENOMIC DNA]</scope>
    <source>
        <strain evidence="15">kw1407 / UAMH 11150</strain>
    </source>
</reference>
<evidence type="ECO:0000256" key="10">
    <source>
        <dbReference type="ARBA" id="ARBA00023136"/>
    </source>
</evidence>
<protein>
    <submittedName>
        <fullName evidence="14">Nucleoporin</fullName>
    </submittedName>
</protein>
<keyword evidence="9" id="KW-0906">Nuclear pore complex</keyword>
<evidence type="ECO:0000256" key="5">
    <source>
        <dbReference type="ARBA" id="ARBA00022448"/>
    </source>
</evidence>
<dbReference type="GO" id="GO:0000972">
    <property type="term" value="P:transcription-dependent tethering of RNA polymerase II gene DNA at nuclear periphery"/>
    <property type="evidence" value="ECO:0007669"/>
    <property type="project" value="TreeGrafter"/>
</dbReference>
<dbReference type="eggNOG" id="KOG1900">
    <property type="taxonomic scope" value="Eukaryota"/>
</dbReference>
<dbReference type="GO" id="GO:0031965">
    <property type="term" value="C:nuclear membrane"/>
    <property type="evidence" value="ECO:0007669"/>
    <property type="project" value="UniProtKB-SubCell"/>
</dbReference>
<evidence type="ECO:0000256" key="4">
    <source>
        <dbReference type="ARBA" id="ARBA00007373"/>
    </source>
</evidence>
<evidence type="ECO:0000256" key="6">
    <source>
        <dbReference type="ARBA" id="ARBA00022816"/>
    </source>
</evidence>
<evidence type="ECO:0000256" key="8">
    <source>
        <dbReference type="ARBA" id="ARBA00023010"/>
    </source>
</evidence>